<dbReference type="EMBL" id="BARS01004546">
    <property type="protein sequence ID" value="GAF79872.1"/>
    <property type="molecule type" value="Genomic_DNA"/>
</dbReference>
<sequence length="50" mass="5680">MWVEIVEMVEMYCMTRAKHEVVHTYISTISTTSTLRTLGREEACVEVGAS</sequence>
<name>X0SVB3_9ZZZZ</name>
<accession>X0SVB3</accession>
<protein>
    <submittedName>
        <fullName evidence="1">Uncharacterized protein</fullName>
    </submittedName>
</protein>
<reference evidence="1" key="1">
    <citation type="journal article" date="2014" name="Front. Microbiol.">
        <title>High frequency of phylogenetically diverse reductive dehalogenase-homologous genes in deep subseafloor sedimentary metagenomes.</title>
        <authorList>
            <person name="Kawai M."/>
            <person name="Futagami T."/>
            <person name="Toyoda A."/>
            <person name="Takaki Y."/>
            <person name="Nishi S."/>
            <person name="Hori S."/>
            <person name="Arai W."/>
            <person name="Tsubouchi T."/>
            <person name="Morono Y."/>
            <person name="Uchiyama I."/>
            <person name="Ito T."/>
            <person name="Fujiyama A."/>
            <person name="Inagaki F."/>
            <person name="Takami H."/>
        </authorList>
    </citation>
    <scope>NUCLEOTIDE SEQUENCE</scope>
    <source>
        <strain evidence="1">Expedition CK06-06</strain>
    </source>
</reference>
<comment type="caution">
    <text evidence="1">The sequence shown here is derived from an EMBL/GenBank/DDBJ whole genome shotgun (WGS) entry which is preliminary data.</text>
</comment>
<gene>
    <name evidence="1" type="ORF">S01H1_08884</name>
</gene>
<evidence type="ECO:0000313" key="1">
    <source>
        <dbReference type="EMBL" id="GAF79872.1"/>
    </source>
</evidence>
<dbReference type="AlphaFoldDB" id="X0SVB3"/>
<proteinExistence type="predicted"/>
<organism evidence="1">
    <name type="scientific">marine sediment metagenome</name>
    <dbReference type="NCBI Taxonomy" id="412755"/>
    <lineage>
        <taxon>unclassified sequences</taxon>
        <taxon>metagenomes</taxon>
        <taxon>ecological metagenomes</taxon>
    </lineage>
</organism>